<reference evidence="3 4" key="1">
    <citation type="submission" date="2017-11" db="EMBL/GenBank/DDBJ databases">
        <title>Taxonomic description and genome sequences of Spirosoma HA7 sp. nov., isolated from pollen microhabitat of Corylus avellana.</title>
        <authorList>
            <person name="Ambika Manirajan B."/>
            <person name="Suarez C."/>
            <person name="Ratering S."/>
            <person name="Geissler-Plaum R."/>
            <person name="Cardinale M."/>
            <person name="Sylvia S."/>
        </authorList>
    </citation>
    <scope>NUCLEOTIDE SEQUENCE [LARGE SCALE GENOMIC DNA]</scope>
    <source>
        <strain evidence="3 4">HA7</strain>
    </source>
</reference>
<sequence>MKTLATTLLALTTSLVMAQHNTSISRSINDDGKTLSIRINGTVDDKPIDYDRTFDVSGLNKDERNALREHILDSLHVSMPEPPRIRTALVPRAPMPPRAPIAPPSPRLHSFRQPGESVAVITSNGQTISVSGNDNQVVVVDGKEPYTKEVSYNKESGKLHLRYRFKKDEDDFTYERTIDAPNKSQQERQRIIDDIETTIGVPKVSR</sequence>
<accession>A0A2K8Z0H1</accession>
<gene>
    <name evidence="3" type="ORF">CWM47_17005</name>
</gene>
<organism evidence="3 4">
    <name type="scientific">Spirosoma pollinicola</name>
    <dbReference type="NCBI Taxonomy" id="2057025"/>
    <lineage>
        <taxon>Bacteria</taxon>
        <taxon>Pseudomonadati</taxon>
        <taxon>Bacteroidota</taxon>
        <taxon>Cytophagia</taxon>
        <taxon>Cytophagales</taxon>
        <taxon>Cytophagaceae</taxon>
        <taxon>Spirosoma</taxon>
    </lineage>
</organism>
<dbReference type="KEGG" id="spir:CWM47_17005"/>
<dbReference type="RefSeq" id="WP_100989450.1">
    <property type="nucleotide sequence ID" value="NZ_CP025096.1"/>
</dbReference>
<name>A0A2K8Z0H1_9BACT</name>
<feature type="region of interest" description="Disordered" evidence="1">
    <location>
        <begin position="90"/>
        <end position="110"/>
    </location>
</feature>
<evidence type="ECO:0000313" key="3">
    <source>
        <dbReference type="EMBL" id="AUD03382.1"/>
    </source>
</evidence>
<dbReference type="OrthoDB" id="953639at2"/>
<evidence type="ECO:0000256" key="2">
    <source>
        <dbReference type="SAM" id="SignalP"/>
    </source>
</evidence>
<keyword evidence="2" id="KW-0732">Signal</keyword>
<dbReference type="AlphaFoldDB" id="A0A2K8Z0H1"/>
<dbReference type="EMBL" id="CP025096">
    <property type="protein sequence ID" value="AUD03382.1"/>
    <property type="molecule type" value="Genomic_DNA"/>
</dbReference>
<feature type="signal peptide" evidence="2">
    <location>
        <begin position="1"/>
        <end position="18"/>
    </location>
</feature>
<protein>
    <submittedName>
        <fullName evidence="3">Uncharacterized protein</fullName>
    </submittedName>
</protein>
<evidence type="ECO:0000313" key="4">
    <source>
        <dbReference type="Proteomes" id="UP000232883"/>
    </source>
</evidence>
<feature type="chain" id="PRO_5014946950" evidence="2">
    <location>
        <begin position="19"/>
        <end position="206"/>
    </location>
</feature>
<feature type="compositionally biased region" description="Pro residues" evidence="1">
    <location>
        <begin position="93"/>
        <end position="106"/>
    </location>
</feature>
<proteinExistence type="predicted"/>
<evidence type="ECO:0000256" key="1">
    <source>
        <dbReference type="SAM" id="MobiDB-lite"/>
    </source>
</evidence>
<dbReference type="Proteomes" id="UP000232883">
    <property type="component" value="Chromosome"/>
</dbReference>
<keyword evidence="4" id="KW-1185">Reference proteome</keyword>